<reference evidence="4" key="1">
    <citation type="submission" date="2020-05" db="EMBL/GenBank/DDBJ databases">
        <authorList>
            <person name="Chiriac C."/>
            <person name="Salcher M."/>
            <person name="Ghai R."/>
            <person name="Kavagutti S V."/>
        </authorList>
    </citation>
    <scope>NUCLEOTIDE SEQUENCE</scope>
</reference>
<dbReference type="Gene3D" id="1.10.357.10">
    <property type="entry name" value="Tetracycline Repressor, domain 2"/>
    <property type="match status" value="1"/>
</dbReference>
<evidence type="ECO:0000313" key="4">
    <source>
        <dbReference type="EMBL" id="CAB4927057.1"/>
    </source>
</evidence>
<evidence type="ECO:0000256" key="2">
    <source>
        <dbReference type="SAM" id="MobiDB-lite"/>
    </source>
</evidence>
<name>A0A6J7I9C3_9ZZZZ</name>
<dbReference type="PROSITE" id="PS50977">
    <property type="entry name" value="HTH_TETR_2"/>
    <property type="match status" value="1"/>
</dbReference>
<evidence type="ECO:0000256" key="1">
    <source>
        <dbReference type="ARBA" id="ARBA00023125"/>
    </source>
</evidence>
<dbReference type="EMBL" id="CAFBMK010000138">
    <property type="protein sequence ID" value="CAB4927057.1"/>
    <property type="molecule type" value="Genomic_DNA"/>
</dbReference>
<protein>
    <submittedName>
        <fullName evidence="4">Unannotated protein</fullName>
    </submittedName>
</protein>
<dbReference type="InterPro" id="IPR001647">
    <property type="entry name" value="HTH_TetR"/>
</dbReference>
<dbReference type="InterPro" id="IPR009057">
    <property type="entry name" value="Homeodomain-like_sf"/>
</dbReference>
<dbReference type="GO" id="GO:0003677">
    <property type="term" value="F:DNA binding"/>
    <property type="evidence" value="ECO:0007669"/>
    <property type="project" value="UniProtKB-KW"/>
</dbReference>
<dbReference type="SUPFAM" id="SSF46689">
    <property type="entry name" value="Homeodomain-like"/>
    <property type="match status" value="1"/>
</dbReference>
<feature type="region of interest" description="Disordered" evidence="2">
    <location>
        <begin position="194"/>
        <end position="230"/>
    </location>
</feature>
<evidence type="ECO:0000259" key="3">
    <source>
        <dbReference type="PROSITE" id="PS50977"/>
    </source>
</evidence>
<feature type="domain" description="HTH tetR-type" evidence="3">
    <location>
        <begin position="22"/>
        <end position="81"/>
    </location>
</feature>
<gene>
    <name evidence="4" type="ORF">UFOPK3564_02158</name>
</gene>
<sequence length="230" mass="24841">MPRPWSKQPLESLDADQLAALARRREQIVAAAERLMGGRGPAVTMAEVAAEAGLGMSSVYRTFASKNELLDDLAGRRAERWLGIWTEAAASDDARAALVGAMWTFGELEAVDPLADVVRDYVLAHRETFGPVMEAGEAAVRRAHDAGLPRDITHEDVIRAIQVLSALPRSPDGSWRRVMAIYIDGMFAERDEPLPEAAAVRTGPDAEVLADDDAPDGDAPSMHAEHQHAG</sequence>
<proteinExistence type="predicted"/>
<accession>A0A6J7I9C3</accession>
<dbReference type="PRINTS" id="PR00455">
    <property type="entry name" value="HTHTETR"/>
</dbReference>
<dbReference type="AlphaFoldDB" id="A0A6J7I9C3"/>
<organism evidence="4">
    <name type="scientific">freshwater metagenome</name>
    <dbReference type="NCBI Taxonomy" id="449393"/>
    <lineage>
        <taxon>unclassified sequences</taxon>
        <taxon>metagenomes</taxon>
        <taxon>ecological metagenomes</taxon>
    </lineage>
</organism>
<keyword evidence="1" id="KW-0238">DNA-binding</keyword>
<dbReference type="Pfam" id="PF00440">
    <property type="entry name" value="TetR_N"/>
    <property type="match status" value="1"/>
</dbReference>